<dbReference type="InterPro" id="IPR005531">
    <property type="entry name" value="Asp23"/>
</dbReference>
<organism evidence="2 3">
    <name type="scientific">Thermomonospora umbrina</name>
    <dbReference type="NCBI Taxonomy" id="111806"/>
    <lineage>
        <taxon>Bacteria</taxon>
        <taxon>Bacillati</taxon>
        <taxon>Actinomycetota</taxon>
        <taxon>Actinomycetes</taxon>
        <taxon>Streptosporangiales</taxon>
        <taxon>Thermomonosporaceae</taxon>
        <taxon>Thermomonospora</taxon>
    </lineage>
</organism>
<keyword evidence="3" id="KW-1185">Reference proteome</keyword>
<dbReference type="Pfam" id="PF03780">
    <property type="entry name" value="Asp23"/>
    <property type="match status" value="1"/>
</dbReference>
<dbReference type="AlphaFoldDB" id="A0A3D9T4B4"/>
<reference evidence="2 3" key="1">
    <citation type="submission" date="2018-08" db="EMBL/GenBank/DDBJ databases">
        <title>Sequencing the genomes of 1000 actinobacteria strains.</title>
        <authorList>
            <person name="Klenk H.-P."/>
        </authorList>
    </citation>
    <scope>NUCLEOTIDE SEQUENCE [LARGE SCALE GENOMIC DNA]</scope>
    <source>
        <strain evidence="2 3">DSM 43927</strain>
    </source>
</reference>
<dbReference type="PANTHER" id="PTHR34297">
    <property type="entry name" value="HYPOTHETICAL CYTOSOLIC PROTEIN-RELATED"/>
    <property type="match status" value="1"/>
</dbReference>
<evidence type="ECO:0000313" key="2">
    <source>
        <dbReference type="EMBL" id="REE98661.1"/>
    </source>
</evidence>
<comment type="caution">
    <text evidence="2">The sequence shown here is derived from an EMBL/GenBank/DDBJ whole genome shotgun (WGS) entry which is preliminary data.</text>
</comment>
<proteinExistence type="inferred from homology"/>
<dbReference type="OrthoDB" id="3541176at2"/>
<dbReference type="EMBL" id="QTTT01000001">
    <property type="protein sequence ID" value="REE98661.1"/>
    <property type="molecule type" value="Genomic_DNA"/>
</dbReference>
<comment type="similarity">
    <text evidence="1">Belongs to the asp23 family.</text>
</comment>
<evidence type="ECO:0000256" key="1">
    <source>
        <dbReference type="ARBA" id="ARBA00005721"/>
    </source>
</evidence>
<protein>
    <submittedName>
        <fullName evidence="2">Putative alkaline shock family protein YloU</fullName>
    </submittedName>
</protein>
<dbReference type="Proteomes" id="UP000256661">
    <property type="component" value="Unassembled WGS sequence"/>
</dbReference>
<dbReference type="PANTHER" id="PTHR34297:SF1">
    <property type="entry name" value="ASP23_GLS24 FAMILY ENVELOPE STRESS RESPONSE PROTEIN"/>
    <property type="match status" value="1"/>
</dbReference>
<dbReference type="RefSeq" id="WP_116024088.1">
    <property type="nucleotide sequence ID" value="NZ_QTTT01000001.1"/>
</dbReference>
<gene>
    <name evidence="2" type="ORF">DFJ69_4154</name>
</gene>
<evidence type="ECO:0000313" key="3">
    <source>
        <dbReference type="Proteomes" id="UP000256661"/>
    </source>
</evidence>
<sequence length="122" mass="13183">MSPGRLTSDHGVTTIADRVVAGIASRAAAEIEEAGGAQRSVLGIRMGTARRARARATLDGAMVTARVELSVQYPTSVLTVTRQARERIRDRVESLTGLKVSHIDIDVTTLRPPEPRKVARVR</sequence>
<name>A0A3D9T4B4_9ACTN</name>
<accession>A0A3D9T4B4</accession>